<dbReference type="AlphaFoldDB" id="A0A8X8B9R9"/>
<protein>
    <recommendedName>
        <fullName evidence="1">Cyanate lyase C-terminal domain-containing protein</fullName>
    </recommendedName>
</protein>
<evidence type="ECO:0000313" key="3">
    <source>
        <dbReference type="Proteomes" id="UP000886595"/>
    </source>
</evidence>
<dbReference type="SMART" id="SM01116">
    <property type="entry name" value="Cyanate_lyase"/>
    <property type="match status" value="1"/>
</dbReference>
<reference evidence="2 3" key="1">
    <citation type="submission" date="2020-02" db="EMBL/GenBank/DDBJ databases">
        <authorList>
            <person name="Ma Q."/>
            <person name="Huang Y."/>
            <person name="Song X."/>
            <person name="Pei D."/>
        </authorList>
    </citation>
    <scope>NUCLEOTIDE SEQUENCE [LARGE SCALE GENOMIC DNA]</scope>
    <source>
        <strain evidence="2">Sxm20200214</strain>
        <tissue evidence="2">Leaf</tissue>
    </source>
</reference>
<dbReference type="GO" id="GO:0008824">
    <property type="term" value="F:cyanate hydratase activity"/>
    <property type="evidence" value="ECO:0007669"/>
    <property type="project" value="InterPro"/>
</dbReference>
<keyword evidence="3" id="KW-1185">Reference proteome</keyword>
<proteinExistence type="predicted"/>
<accession>A0A8X8B9R9</accession>
<dbReference type="OrthoDB" id="10019422at2759"/>
<sequence>MMSSPWRSYDPNLIQEPTIYRLNEAVMHFGESIKEIINEDFGDGMDLDVGIKSFALFFFCSFAKDSFLLCQHICSLSGVYHHLQFHADFNTCSSLWSLRYDKFKKRVVSSG</sequence>
<name>A0A8X8B9R9_BRACI</name>
<dbReference type="PANTHER" id="PTHR34186">
    <property type="entry name" value="CYANATE HYDRATASE"/>
    <property type="match status" value="1"/>
</dbReference>
<dbReference type="InterPro" id="IPR036581">
    <property type="entry name" value="Cyanate_lyase_C_sf"/>
</dbReference>
<dbReference type="InterPro" id="IPR003712">
    <property type="entry name" value="Cyanate_lyase_C"/>
</dbReference>
<dbReference type="PRINTS" id="PR01693">
    <property type="entry name" value="CYANASE"/>
</dbReference>
<comment type="caution">
    <text evidence="2">The sequence shown here is derived from an EMBL/GenBank/DDBJ whole genome shotgun (WGS) entry which is preliminary data.</text>
</comment>
<feature type="domain" description="Cyanate lyase C-terminal" evidence="1">
    <location>
        <begin position="8"/>
        <end position="65"/>
    </location>
</feature>
<gene>
    <name evidence="2" type="ORF">Bca52824_010053</name>
</gene>
<evidence type="ECO:0000313" key="2">
    <source>
        <dbReference type="EMBL" id="KAG2327325.1"/>
    </source>
</evidence>
<dbReference type="InterPro" id="IPR008076">
    <property type="entry name" value="Cyanase"/>
</dbReference>
<dbReference type="EMBL" id="JAAMPC010000002">
    <property type="protein sequence ID" value="KAG2327325.1"/>
    <property type="molecule type" value="Genomic_DNA"/>
</dbReference>
<evidence type="ECO:0000259" key="1">
    <source>
        <dbReference type="SMART" id="SM01116"/>
    </source>
</evidence>
<dbReference type="Pfam" id="PF02560">
    <property type="entry name" value="Cyanate_lyase"/>
    <property type="match status" value="1"/>
</dbReference>
<dbReference type="SUPFAM" id="SSF55234">
    <property type="entry name" value="Cyanase C-terminal domain"/>
    <property type="match status" value="1"/>
</dbReference>
<dbReference type="Gene3D" id="3.30.1160.10">
    <property type="entry name" value="Cyanate lyase, C-terminal domain"/>
    <property type="match status" value="1"/>
</dbReference>
<dbReference type="Proteomes" id="UP000886595">
    <property type="component" value="Unassembled WGS sequence"/>
</dbReference>
<organism evidence="2 3">
    <name type="scientific">Brassica carinata</name>
    <name type="common">Ethiopian mustard</name>
    <name type="synonym">Abyssinian cabbage</name>
    <dbReference type="NCBI Taxonomy" id="52824"/>
    <lineage>
        <taxon>Eukaryota</taxon>
        <taxon>Viridiplantae</taxon>
        <taxon>Streptophyta</taxon>
        <taxon>Embryophyta</taxon>
        <taxon>Tracheophyta</taxon>
        <taxon>Spermatophyta</taxon>
        <taxon>Magnoliopsida</taxon>
        <taxon>eudicotyledons</taxon>
        <taxon>Gunneridae</taxon>
        <taxon>Pentapetalae</taxon>
        <taxon>rosids</taxon>
        <taxon>malvids</taxon>
        <taxon>Brassicales</taxon>
        <taxon>Brassicaceae</taxon>
        <taxon>Brassiceae</taxon>
        <taxon>Brassica</taxon>
    </lineage>
</organism>
<dbReference type="PANTHER" id="PTHR34186:SF2">
    <property type="entry name" value="CYANATE HYDRATASE"/>
    <property type="match status" value="1"/>
</dbReference>